<dbReference type="EMBL" id="VFQC01000002">
    <property type="protein sequence ID" value="TQN28430.1"/>
    <property type="molecule type" value="Genomic_DNA"/>
</dbReference>
<evidence type="ECO:0008006" key="3">
    <source>
        <dbReference type="Google" id="ProtNLM"/>
    </source>
</evidence>
<keyword evidence="2" id="KW-1185">Reference proteome</keyword>
<proteinExistence type="predicted"/>
<sequence length="361" mass="38967">MSSTENGIDLALTDIRLAVISELSDLTEHVSAVMVPPCRKAPCALMPDWRLNLENMVALADEEVDGIFTDRPVLSFPQGGPQLAIEREAAGVLQAVGRYRPNSVAVRLEVRTAECLTRLLLPVGKPEVMRWADYVARVFFASRLLASGWRMLHASAVVLDGKAVLILADQGGGKSTLAHRACVELGADFLADDLVLVSNEGMVVGWPTRAAVPAELLKNTSETSGVMLTGERRERVVFTPAEHRFMLGMDHSPPVPLGALVCLRPHSSAVDPVVHASVLAAPSRESFVAKAADVPAQRLFVSDLVGLMGGLRSALGEESFEMEERLWEVPAVLLTVGDAVRLAHAPVWEVLAPLLPEFGRR</sequence>
<dbReference type="Gene3D" id="3.40.50.300">
    <property type="entry name" value="P-loop containing nucleotide triphosphate hydrolases"/>
    <property type="match status" value="1"/>
</dbReference>
<gene>
    <name evidence="1" type="ORF">FHX37_3775</name>
</gene>
<name>A0A543N9E6_9ACTN</name>
<protein>
    <recommendedName>
        <fullName evidence="3">Hpr(Ser) kinase/phosphatase</fullName>
    </recommendedName>
</protein>
<dbReference type="SUPFAM" id="SSF53795">
    <property type="entry name" value="PEP carboxykinase-like"/>
    <property type="match status" value="1"/>
</dbReference>
<dbReference type="Proteomes" id="UP000317422">
    <property type="component" value="Unassembled WGS sequence"/>
</dbReference>
<organism evidence="1 2">
    <name type="scientific">Haloactinospora alba</name>
    <dbReference type="NCBI Taxonomy" id="405555"/>
    <lineage>
        <taxon>Bacteria</taxon>
        <taxon>Bacillati</taxon>
        <taxon>Actinomycetota</taxon>
        <taxon>Actinomycetes</taxon>
        <taxon>Streptosporangiales</taxon>
        <taxon>Nocardiopsidaceae</taxon>
        <taxon>Haloactinospora</taxon>
    </lineage>
</organism>
<dbReference type="InterPro" id="IPR027417">
    <property type="entry name" value="P-loop_NTPase"/>
</dbReference>
<accession>A0A543N9E6</accession>
<comment type="caution">
    <text evidence="1">The sequence shown here is derived from an EMBL/GenBank/DDBJ whole genome shotgun (WGS) entry which is preliminary data.</text>
</comment>
<evidence type="ECO:0000313" key="2">
    <source>
        <dbReference type="Proteomes" id="UP000317422"/>
    </source>
</evidence>
<reference evidence="1 2" key="1">
    <citation type="submission" date="2019-06" db="EMBL/GenBank/DDBJ databases">
        <title>Sequencing the genomes of 1000 actinobacteria strains.</title>
        <authorList>
            <person name="Klenk H.-P."/>
        </authorList>
    </citation>
    <scope>NUCLEOTIDE SEQUENCE [LARGE SCALE GENOMIC DNA]</scope>
    <source>
        <strain evidence="1 2">DSM 45015</strain>
    </source>
</reference>
<evidence type="ECO:0000313" key="1">
    <source>
        <dbReference type="EMBL" id="TQN28430.1"/>
    </source>
</evidence>
<dbReference type="AlphaFoldDB" id="A0A543N9E6"/>